<dbReference type="InterPro" id="IPR016032">
    <property type="entry name" value="Sig_transdc_resp-reg_C-effctor"/>
</dbReference>
<dbReference type="InterPro" id="IPR000792">
    <property type="entry name" value="Tscrpt_reg_LuxR_C"/>
</dbReference>
<dbReference type="AlphaFoldDB" id="Q0BFD2"/>
<gene>
    <name evidence="6" type="ordered locus">Bamb_1583</name>
</gene>
<dbReference type="PROSITE" id="PS50043">
    <property type="entry name" value="HTH_LUXR_2"/>
    <property type="match status" value="1"/>
</dbReference>
<dbReference type="SUPFAM" id="SSF46894">
    <property type="entry name" value="C-terminal effector domain of the bipartite response regulators"/>
    <property type="match status" value="1"/>
</dbReference>
<dbReference type="PRINTS" id="PR00038">
    <property type="entry name" value="HTHLUXR"/>
</dbReference>
<evidence type="ECO:0000256" key="4">
    <source>
        <dbReference type="SAM" id="MobiDB-lite"/>
    </source>
</evidence>
<dbReference type="PANTHER" id="PTHR44688">
    <property type="entry name" value="DNA-BINDING TRANSCRIPTIONAL ACTIVATOR DEVR_DOSR"/>
    <property type="match status" value="1"/>
</dbReference>
<dbReference type="Proteomes" id="UP000000662">
    <property type="component" value="Chromosome 1"/>
</dbReference>
<feature type="region of interest" description="Disordered" evidence="4">
    <location>
        <begin position="1"/>
        <end position="48"/>
    </location>
</feature>
<dbReference type="Pfam" id="PF25873">
    <property type="entry name" value="WHD_MalT"/>
    <property type="match status" value="1"/>
</dbReference>
<dbReference type="GO" id="GO:0006355">
    <property type="term" value="P:regulation of DNA-templated transcription"/>
    <property type="evidence" value="ECO:0007669"/>
    <property type="project" value="InterPro"/>
</dbReference>
<feature type="domain" description="HTH luxR-type" evidence="5">
    <location>
        <begin position="884"/>
        <end position="949"/>
    </location>
</feature>
<dbReference type="eggNOG" id="COG2909">
    <property type="taxonomic scope" value="Bacteria"/>
</dbReference>
<dbReference type="Gene3D" id="1.10.10.10">
    <property type="entry name" value="Winged helix-like DNA-binding domain superfamily/Winged helix DNA-binding domain"/>
    <property type="match status" value="1"/>
</dbReference>
<evidence type="ECO:0000313" key="6">
    <source>
        <dbReference type="EMBL" id="ABI87141.1"/>
    </source>
</evidence>
<dbReference type="KEGG" id="bam:Bamb_1583"/>
<dbReference type="InterPro" id="IPR049945">
    <property type="entry name" value="AAA_22"/>
</dbReference>
<name>Q0BFD2_BURCM</name>
<sequence>MGRLRSSCFGTHAIDQAAARPHSPRGGLTRERGSTDPSPHAHPGRWPARHRRIPTAAPMAHPPDRADAPPTELVLKTTAPRVPAQLLARARLSLAAPAFDARPVMLVQAPAGYGKTSLLAQWRRESLALGRAVVWLSADERDDAPRLLQGLVQAVRTGCARPGFGRLIAGGAARALEGLTAWLAEVAQLSIDALLIVDDAERLPAAGLDALTYVLHNAPQNLRVIVAGRRGLDRAAGDLLAGGQCTLAGPEWLRFTLDETIALVGARFAQRVDADACARLFERVDGWPLGLQLAMAAMARSADPRQAVDALAARMDGTRDRLVELLLANLSADDTAFLTRTSIADRLHPSLCAALLDDAEAPDRLARLARDTPLFIASDDSDWCRLHPLVRDTLRDRLAAGPAAERSVLHGRAAAWLDAHGMTEEAARHAYAAGQVETAYALAQRCLEDAIKQGRINDVLDWLALLPDAELDKRPTLRIAVAWALALGERHVEAQRQIAGILADAATPAAMRYECALILSAAAYYADEIDRFVELFEPWADFTPPAATWLAQMHANRLSARAIIVGEPAQARRYQQAAPRGGTAAGFGYVARWGELITGLSYLCEGQIRLADDALSPALARAEADLGRRHPLTCMLAAMCAAIAYEADRVDQAAALLANRLDVLEHAGTPDTVLLGYRTSARIALLRGVEHRAIDLLEALDALGVARRLPRLSVASLAEQVRIHAARYREATCHALVERIDAIAAAEFPSHGPLWRRPVVLLQAIAHAGAALAARRWDDACAALDEAAVLAREMSLGGARIEIMALGAFALEQSGHDGRARLDEAMNLADMFGLTRTLADTHPAVADWARRIGDEAIERDAPARSAQPQPRIVPPAPRSTASPRAVPSVVLTPKERAILELLARSLSNKEIAVALAVGEETVKWHLKNLFGKLDASSRKHVVRRALVLGLLESAP</sequence>
<proteinExistence type="predicted"/>
<keyword evidence="3" id="KW-0804">Transcription</keyword>
<dbReference type="InterPro" id="IPR027417">
    <property type="entry name" value="P-loop_NTPase"/>
</dbReference>
<dbReference type="Gene3D" id="1.25.40.10">
    <property type="entry name" value="Tetratricopeptide repeat domain"/>
    <property type="match status" value="1"/>
</dbReference>
<dbReference type="PANTHER" id="PTHR44688:SF16">
    <property type="entry name" value="DNA-BINDING TRANSCRIPTIONAL ACTIVATOR DEVR_DOSR"/>
    <property type="match status" value="1"/>
</dbReference>
<dbReference type="SUPFAM" id="SSF52540">
    <property type="entry name" value="P-loop containing nucleoside triphosphate hydrolases"/>
    <property type="match status" value="1"/>
</dbReference>
<dbReference type="Pfam" id="PF13401">
    <property type="entry name" value="AAA_22"/>
    <property type="match status" value="1"/>
</dbReference>
<keyword evidence="1" id="KW-0805">Transcription regulation</keyword>
<keyword evidence="7" id="KW-1185">Reference proteome</keyword>
<dbReference type="SMART" id="SM00421">
    <property type="entry name" value="HTH_LUXR"/>
    <property type="match status" value="1"/>
</dbReference>
<dbReference type="GO" id="GO:0003677">
    <property type="term" value="F:DNA binding"/>
    <property type="evidence" value="ECO:0007669"/>
    <property type="project" value="UniProtKB-KW"/>
</dbReference>
<dbReference type="InterPro" id="IPR036388">
    <property type="entry name" value="WH-like_DNA-bd_sf"/>
</dbReference>
<feature type="region of interest" description="Disordered" evidence="4">
    <location>
        <begin position="860"/>
        <end position="885"/>
    </location>
</feature>
<evidence type="ECO:0000313" key="7">
    <source>
        <dbReference type="Proteomes" id="UP000000662"/>
    </source>
</evidence>
<evidence type="ECO:0000256" key="2">
    <source>
        <dbReference type="ARBA" id="ARBA00023125"/>
    </source>
</evidence>
<dbReference type="EMBL" id="CP000440">
    <property type="protein sequence ID" value="ABI87141.1"/>
    <property type="molecule type" value="Genomic_DNA"/>
</dbReference>
<keyword evidence="2" id="KW-0238">DNA-binding</keyword>
<evidence type="ECO:0000256" key="1">
    <source>
        <dbReference type="ARBA" id="ARBA00023015"/>
    </source>
</evidence>
<dbReference type="CDD" id="cd06170">
    <property type="entry name" value="LuxR_C_like"/>
    <property type="match status" value="1"/>
</dbReference>
<evidence type="ECO:0000259" key="5">
    <source>
        <dbReference type="PROSITE" id="PS50043"/>
    </source>
</evidence>
<dbReference type="InterPro" id="IPR059106">
    <property type="entry name" value="WHD_MalT"/>
</dbReference>
<dbReference type="Pfam" id="PF00196">
    <property type="entry name" value="GerE"/>
    <property type="match status" value="1"/>
</dbReference>
<accession>Q0BFD2</accession>
<dbReference type="InterPro" id="IPR011990">
    <property type="entry name" value="TPR-like_helical_dom_sf"/>
</dbReference>
<organism evidence="6 7">
    <name type="scientific">Burkholderia ambifaria (strain ATCC BAA-244 / DSM 16087 / CCUG 44356 / LMG 19182 / AMMD)</name>
    <name type="common">Burkholderia cepacia (strain AMMD)</name>
    <dbReference type="NCBI Taxonomy" id="339670"/>
    <lineage>
        <taxon>Bacteria</taxon>
        <taxon>Pseudomonadati</taxon>
        <taxon>Pseudomonadota</taxon>
        <taxon>Betaproteobacteria</taxon>
        <taxon>Burkholderiales</taxon>
        <taxon>Burkholderiaceae</taxon>
        <taxon>Burkholderia</taxon>
        <taxon>Burkholderia cepacia complex</taxon>
    </lineage>
</organism>
<dbReference type="GO" id="GO:0016887">
    <property type="term" value="F:ATP hydrolysis activity"/>
    <property type="evidence" value="ECO:0007669"/>
    <property type="project" value="InterPro"/>
</dbReference>
<reference evidence="6" key="1">
    <citation type="submission" date="2009-01" db="EMBL/GenBank/DDBJ databases">
        <title>Complete sequence of Chromosome 1 of Burkholderia cepacia AMMD.</title>
        <authorList>
            <consortium name="US DOE Joint Genome Institute"/>
            <person name="Copeland A."/>
            <person name="Lucas S."/>
            <person name="Lapidus A."/>
            <person name="Barry K."/>
            <person name="Detter J.C."/>
            <person name="Glavina del Rio T."/>
            <person name="Hammon N."/>
            <person name="Israni S."/>
            <person name="Pitluck S."/>
            <person name="Bruce D."/>
            <person name="Chain P."/>
            <person name="Malfatti S."/>
            <person name="Shin M."/>
            <person name="Vergez L."/>
            <person name="Schmutz J."/>
            <person name="Larimer F."/>
            <person name="Land M."/>
            <person name="Hauser L."/>
            <person name="Kyrpides N."/>
            <person name="Kim E."/>
            <person name="Parke J."/>
            <person name="Coenye T."/>
            <person name="Konstantinidis K."/>
            <person name="Ramette A."/>
            <person name="Tiedje J."/>
            <person name="Richardson P."/>
        </authorList>
    </citation>
    <scope>NUCLEOTIDE SEQUENCE [LARGE SCALE GENOMIC DNA]</scope>
    <source>
        <strain evidence="6">AMMD</strain>
    </source>
</reference>
<protein>
    <submittedName>
        <fullName evidence="6">ATP-dependent transcriptional regulator, MalT-like, LuxR family</fullName>
    </submittedName>
</protein>
<evidence type="ECO:0000256" key="3">
    <source>
        <dbReference type="ARBA" id="ARBA00023163"/>
    </source>
</evidence>